<proteinExistence type="predicted"/>
<sequence>MNKLNAIILILTATLSMTACVDSEKDKLDNRIIEFWNYKINNDFNKAYEFLSPGWRSSEDKESYVRRMSRSVVDWLGIKIKDKKCSEKYLCVVVLEIEYEYHFKGTMAGKIRIPSDIRETWLMKDNIWYYVPNKSKFRQK</sequence>
<gene>
    <name evidence="1" type="ORF">MNBD_GAMMA01-2179</name>
</gene>
<evidence type="ECO:0000313" key="1">
    <source>
        <dbReference type="EMBL" id="VAW34918.1"/>
    </source>
</evidence>
<evidence type="ECO:0008006" key="2">
    <source>
        <dbReference type="Google" id="ProtNLM"/>
    </source>
</evidence>
<accession>A0A3B0UV25</accession>
<dbReference type="EMBL" id="UOEW01000089">
    <property type="protein sequence ID" value="VAW34918.1"/>
    <property type="molecule type" value="Genomic_DNA"/>
</dbReference>
<reference evidence="1" key="1">
    <citation type="submission" date="2018-06" db="EMBL/GenBank/DDBJ databases">
        <authorList>
            <person name="Zhirakovskaya E."/>
        </authorList>
    </citation>
    <scope>NUCLEOTIDE SEQUENCE</scope>
</reference>
<name>A0A3B0UV25_9ZZZZ</name>
<dbReference type="PROSITE" id="PS51257">
    <property type="entry name" value="PROKAR_LIPOPROTEIN"/>
    <property type="match status" value="1"/>
</dbReference>
<organism evidence="1">
    <name type="scientific">hydrothermal vent metagenome</name>
    <dbReference type="NCBI Taxonomy" id="652676"/>
    <lineage>
        <taxon>unclassified sequences</taxon>
        <taxon>metagenomes</taxon>
        <taxon>ecological metagenomes</taxon>
    </lineage>
</organism>
<dbReference type="AlphaFoldDB" id="A0A3B0UV25"/>
<protein>
    <recommendedName>
        <fullName evidence="2">Lipoprotein</fullName>
    </recommendedName>
</protein>